<dbReference type="InterPro" id="IPR002125">
    <property type="entry name" value="CMP_dCMP_dom"/>
</dbReference>
<dbReference type="PANTHER" id="PTHR11079:SF162">
    <property type="entry name" value="RIBOFLAVIN BIOSYNTHESIS PROTEIN PYRD, CHLOROPLASTIC"/>
    <property type="match status" value="1"/>
</dbReference>
<dbReference type="PROSITE" id="PS51747">
    <property type="entry name" value="CYT_DCMP_DEAMINASES_2"/>
    <property type="match status" value="1"/>
</dbReference>
<dbReference type="Gene3D" id="3.40.140.10">
    <property type="entry name" value="Cytidine Deaminase, domain 2"/>
    <property type="match status" value="1"/>
</dbReference>
<feature type="domain" description="CMP/dCMP-type deaminase" evidence="1">
    <location>
        <begin position="13"/>
        <end position="125"/>
    </location>
</feature>
<dbReference type="SUPFAM" id="SSF53927">
    <property type="entry name" value="Cytidine deaminase-like"/>
    <property type="match status" value="1"/>
</dbReference>
<reference evidence="2 3" key="1">
    <citation type="submission" date="2024-09" db="EMBL/GenBank/DDBJ databases">
        <authorList>
            <person name="Sun Q."/>
            <person name="Mori K."/>
        </authorList>
    </citation>
    <scope>NUCLEOTIDE SEQUENCE [LARGE SCALE GENOMIC DNA]</scope>
    <source>
        <strain evidence="2 3">JCM 3307</strain>
    </source>
</reference>
<keyword evidence="3" id="KW-1185">Reference proteome</keyword>
<comment type="caution">
    <text evidence="2">The sequence shown here is derived from an EMBL/GenBank/DDBJ whole genome shotgun (WGS) entry which is preliminary data.</text>
</comment>
<sequence length="179" mass="19177">MAYALGVDQDGGMTPEEIVGAAIEAAAAGLKVGELPIGAVVLAGDDVVGWAYTHERGHGRRLVHAGLLAMMEADERFGWVEHDRPLRLGLTLEPCVMCLGAAMALGVREVYYGVESPDDGAARVAASWQPGIGTRWHQAPAVFGGIRRAESREQFRRYVAAAADSPLRDWARTIAELPD</sequence>
<accession>A0ABV5M2Z3</accession>
<name>A0ABV5M2Z3_9ACTN</name>
<dbReference type="Proteomes" id="UP001589608">
    <property type="component" value="Unassembled WGS sequence"/>
</dbReference>
<gene>
    <name evidence="2" type="ORF">ACFFTR_08860</name>
</gene>
<dbReference type="PANTHER" id="PTHR11079">
    <property type="entry name" value="CYTOSINE DEAMINASE FAMILY MEMBER"/>
    <property type="match status" value="1"/>
</dbReference>
<organism evidence="2 3">
    <name type="scientific">Dactylosporangium vinaceum</name>
    <dbReference type="NCBI Taxonomy" id="53362"/>
    <lineage>
        <taxon>Bacteria</taxon>
        <taxon>Bacillati</taxon>
        <taxon>Actinomycetota</taxon>
        <taxon>Actinomycetes</taxon>
        <taxon>Micromonosporales</taxon>
        <taxon>Micromonosporaceae</taxon>
        <taxon>Dactylosporangium</taxon>
    </lineage>
</organism>
<protein>
    <submittedName>
        <fullName evidence="2">Deaminase</fullName>
    </submittedName>
</protein>
<dbReference type="InterPro" id="IPR016193">
    <property type="entry name" value="Cytidine_deaminase-like"/>
</dbReference>
<dbReference type="RefSeq" id="WP_380027659.1">
    <property type="nucleotide sequence ID" value="NZ_JBHMCA010000020.1"/>
</dbReference>
<proteinExistence type="predicted"/>
<dbReference type="EMBL" id="JBHMCA010000020">
    <property type="protein sequence ID" value="MFB9443191.1"/>
    <property type="molecule type" value="Genomic_DNA"/>
</dbReference>
<evidence type="ECO:0000313" key="2">
    <source>
        <dbReference type="EMBL" id="MFB9443191.1"/>
    </source>
</evidence>
<dbReference type="Pfam" id="PF00383">
    <property type="entry name" value="dCMP_cyt_deam_1"/>
    <property type="match status" value="1"/>
</dbReference>
<evidence type="ECO:0000259" key="1">
    <source>
        <dbReference type="PROSITE" id="PS51747"/>
    </source>
</evidence>
<evidence type="ECO:0000313" key="3">
    <source>
        <dbReference type="Proteomes" id="UP001589608"/>
    </source>
</evidence>